<evidence type="ECO:0000256" key="2">
    <source>
        <dbReference type="ARBA" id="ARBA00022670"/>
    </source>
</evidence>
<keyword evidence="5" id="KW-0862">Zinc</keyword>
<keyword evidence="2" id="KW-0645">Protease</keyword>
<feature type="domain" description="Peptidase M3A/M3B catalytic" evidence="7">
    <location>
        <begin position="2"/>
        <end position="208"/>
    </location>
</feature>
<dbReference type="AlphaFoldDB" id="A0A645CMG5"/>
<evidence type="ECO:0000256" key="1">
    <source>
        <dbReference type="ARBA" id="ARBA00001947"/>
    </source>
</evidence>
<evidence type="ECO:0000259" key="7">
    <source>
        <dbReference type="Pfam" id="PF01432"/>
    </source>
</evidence>
<reference evidence="8" key="1">
    <citation type="submission" date="2019-08" db="EMBL/GenBank/DDBJ databases">
        <authorList>
            <person name="Kucharzyk K."/>
            <person name="Murdoch R.W."/>
            <person name="Higgins S."/>
            <person name="Loffler F."/>
        </authorList>
    </citation>
    <scope>NUCLEOTIDE SEQUENCE</scope>
</reference>
<name>A0A645CMG5_9ZZZZ</name>
<dbReference type="EC" id="3.4.24.-" evidence="8"/>
<gene>
    <name evidence="8" type="primary">pepF1_22</name>
    <name evidence="8" type="ORF">SDC9_125152</name>
</gene>
<dbReference type="GO" id="GO:0046872">
    <property type="term" value="F:metal ion binding"/>
    <property type="evidence" value="ECO:0007669"/>
    <property type="project" value="UniProtKB-KW"/>
</dbReference>
<keyword evidence="3" id="KW-0479">Metal-binding</keyword>
<dbReference type="SUPFAM" id="SSF55486">
    <property type="entry name" value="Metalloproteases ('zincins'), catalytic domain"/>
    <property type="match status" value="1"/>
</dbReference>
<dbReference type="InterPro" id="IPR042088">
    <property type="entry name" value="OligoPept_F_C"/>
</dbReference>
<dbReference type="GO" id="GO:0006508">
    <property type="term" value="P:proteolysis"/>
    <property type="evidence" value="ECO:0007669"/>
    <property type="project" value="UniProtKB-KW"/>
</dbReference>
<organism evidence="8">
    <name type="scientific">bioreactor metagenome</name>
    <dbReference type="NCBI Taxonomy" id="1076179"/>
    <lineage>
        <taxon>unclassified sequences</taxon>
        <taxon>metagenomes</taxon>
        <taxon>ecological metagenomes</taxon>
    </lineage>
</organism>
<dbReference type="InterPro" id="IPR001567">
    <property type="entry name" value="Pept_M3A_M3B_dom"/>
</dbReference>
<sequence>MPCVIVNYTDDYNSLSTLAHELGHAIHDYLSSTNQASSYCNMATSFTAEIASLTNELLLARYMEDSAKTEDERLFYLMKEFDIYNVNFFGNLVTTDFEYEIRNVVNSGGVLTAQKLDDTFDRILHVYYPDSAAMKNRDVSWIYISQLYSPYYSKSYGFAVSAAANATDNILSGNKRAIYNYIDFLKAGSSRKPNELYALVGTSLTDPSFVQPFFDRCNKIIDESEAIIAKSAK</sequence>
<evidence type="ECO:0000256" key="6">
    <source>
        <dbReference type="ARBA" id="ARBA00023049"/>
    </source>
</evidence>
<proteinExistence type="predicted"/>
<evidence type="ECO:0000256" key="5">
    <source>
        <dbReference type="ARBA" id="ARBA00022833"/>
    </source>
</evidence>
<comment type="caution">
    <text evidence="8">The sequence shown here is derived from an EMBL/GenBank/DDBJ whole genome shotgun (WGS) entry which is preliminary data.</text>
</comment>
<evidence type="ECO:0000313" key="8">
    <source>
        <dbReference type="EMBL" id="MPM78141.1"/>
    </source>
</evidence>
<protein>
    <submittedName>
        <fullName evidence="8">Oligoendopeptidase F, plasmid</fullName>
        <ecNumber evidence="8">3.4.24.-</ecNumber>
    </submittedName>
</protein>
<accession>A0A645CMG5</accession>
<comment type="cofactor">
    <cofactor evidence="1">
        <name>Zn(2+)</name>
        <dbReference type="ChEBI" id="CHEBI:29105"/>
    </cofactor>
</comment>
<evidence type="ECO:0000256" key="3">
    <source>
        <dbReference type="ARBA" id="ARBA00022723"/>
    </source>
</evidence>
<dbReference type="Gene3D" id="1.10.1370.20">
    <property type="entry name" value="Oligoendopeptidase f, C-terminal domain"/>
    <property type="match status" value="1"/>
</dbReference>
<dbReference type="EMBL" id="VSSQ01028424">
    <property type="protein sequence ID" value="MPM78141.1"/>
    <property type="molecule type" value="Genomic_DNA"/>
</dbReference>
<evidence type="ECO:0000256" key="4">
    <source>
        <dbReference type="ARBA" id="ARBA00022801"/>
    </source>
</evidence>
<dbReference type="Pfam" id="PF01432">
    <property type="entry name" value="Peptidase_M3"/>
    <property type="match status" value="1"/>
</dbReference>
<keyword evidence="4 8" id="KW-0378">Hydrolase</keyword>
<dbReference type="GO" id="GO:0004222">
    <property type="term" value="F:metalloendopeptidase activity"/>
    <property type="evidence" value="ECO:0007669"/>
    <property type="project" value="InterPro"/>
</dbReference>
<keyword evidence="6" id="KW-0482">Metalloprotease</keyword>